<dbReference type="OrthoDB" id="9811121at2"/>
<dbReference type="EMBL" id="SWLG01000002">
    <property type="protein sequence ID" value="TLS38618.1"/>
    <property type="molecule type" value="Genomic_DNA"/>
</dbReference>
<dbReference type="SUPFAM" id="SSF56317">
    <property type="entry name" value="Carbon-nitrogen hydrolase"/>
    <property type="match status" value="1"/>
</dbReference>
<dbReference type="PROSITE" id="PS50263">
    <property type="entry name" value="CN_HYDROLASE"/>
    <property type="match status" value="1"/>
</dbReference>
<keyword evidence="1 3" id="KW-0378">Hydrolase</keyword>
<sequence length="281" mass="32359">MKIKIKKEVIFLLKVMLAQMKPVLFDKTINLQKMERYIQVASKENADLILFPELALTGYFTRDKTISLAEDLEGKSIKLLQSWARDYNIKVITGFPEVKGDSVYNSAIFINNDGMIIGTYQKCHLWDEEYKYFQPGNSYPIWETDIGKIGIMICYDTEFPEVARTLALKGAQLIFAPTANMSPLEHSQRIYIQARAVENQIFVATTNRVGIEEDTHFFGESAAADPFGRFLTLGEDKEEHYFVEINLERISEARENFFYLKDRAVQTYNTISKISDKPITK</sequence>
<dbReference type="RefSeq" id="WP_138123351.1">
    <property type="nucleotide sequence ID" value="NZ_SWLG01000002.1"/>
</dbReference>
<comment type="caution">
    <text evidence="3">The sequence shown here is derived from an EMBL/GenBank/DDBJ whole genome shotgun (WGS) entry which is preliminary data.</text>
</comment>
<gene>
    <name evidence="3" type="ORF">FCL54_03715</name>
</gene>
<dbReference type="InterPro" id="IPR036526">
    <property type="entry name" value="C-N_Hydrolase_sf"/>
</dbReference>
<evidence type="ECO:0000313" key="3">
    <source>
        <dbReference type="EMBL" id="TLS38618.1"/>
    </source>
</evidence>
<feature type="domain" description="CN hydrolase" evidence="2">
    <location>
        <begin position="13"/>
        <end position="247"/>
    </location>
</feature>
<keyword evidence="4" id="KW-1185">Reference proteome</keyword>
<evidence type="ECO:0000313" key="4">
    <source>
        <dbReference type="Proteomes" id="UP000308230"/>
    </source>
</evidence>
<dbReference type="PANTHER" id="PTHR43674:SF2">
    <property type="entry name" value="BETA-UREIDOPROPIONASE"/>
    <property type="match status" value="1"/>
</dbReference>
<name>A0A5R9FAD5_9BACL</name>
<dbReference type="InterPro" id="IPR003010">
    <property type="entry name" value="C-N_Hydrolase"/>
</dbReference>
<dbReference type="AlphaFoldDB" id="A0A5R9FAD5"/>
<proteinExistence type="predicted"/>
<organism evidence="3 4">
    <name type="scientific">Exobacillus caeni</name>
    <dbReference type="NCBI Taxonomy" id="2574798"/>
    <lineage>
        <taxon>Bacteria</taxon>
        <taxon>Bacillati</taxon>
        <taxon>Bacillota</taxon>
        <taxon>Bacilli</taxon>
        <taxon>Bacillales</taxon>
        <taxon>Guptibacillaceae</taxon>
        <taxon>Exobacillus</taxon>
    </lineage>
</organism>
<dbReference type="PANTHER" id="PTHR43674">
    <property type="entry name" value="NITRILASE C965.09-RELATED"/>
    <property type="match status" value="1"/>
</dbReference>
<dbReference type="InterPro" id="IPR050345">
    <property type="entry name" value="Aliph_Amidase/BUP"/>
</dbReference>
<dbReference type="CDD" id="cd07197">
    <property type="entry name" value="nitrilase"/>
    <property type="match status" value="1"/>
</dbReference>
<reference evidence="3 4" key="1">
    <citation type="submission" date="2019-04" db="EMBL/GenBank/DDBJ databases">
        <title>Bacillus caeni sp. nov., a bacterium isolated from mangrove sediment.</title>
        <authorList>
            <person name="Huang H."/>
            <person name="Mo K."/>
            <person name="Hu Y."/>
        </authorList>
    </citation>
    <scope>NUCLEOTIDE SEQUENCE [LARGE SCALE GENOMIC DNA]</scope>
    <source>
        <strain evidence="3 4">HB172195</strain>
    </source>
</reference>
<evidence type="ECO:0000259" key="2">
    <source>
        <dbReference type="PROSITE" id="PS50263"/>
    </source>
</evidence>
<dbReference type="Gene3D" id="3.60.110.10">
    <property type="entry name" value="Carbon-nitrogen hydrolase"/>
    <property type="match status" value="1"/>
</dbReference>
<dbReference type="Pfam" id="PF00795">
    <property type="entry name" value="CN_hydrolase"/>
    <property type="match status" value="1"/>
</dbReference>
<accession>A0A5R9FAD5</accession>
<dbReference type="Proteomes" id="UP000308230">
    <property type="component" value="Unassembled WGS sequence"/>
</dbReference>
<evidence type="ECO:0000256" key="1">
    <source>
        <dbReference type="ARBA" id="ARBA00022801"/>
    </source>
</evidence>
<dbReference type="GO" id="GO:0016811">
    <property type="term" value="F:hydrolase activity, acting on carbon-nitrogen (but not peptide) bonds, in linear amides"/>
    <property type="evidence" value="ECO:0007669"/>
    <property type="project" value="UniProtKB-ARBA"/>
</dbReference>
<protein>
    <submittedName>
        <fullName evidence="3">Carbon-nitrogen hydrolase family protein</fullName>
    </submittedName>
</protein>